<organism evidence="1 2">
    <name type="scientific">Thermomonospora echinospora</name>
    <dbReference type="NCBI Taxonomy" id="1992"/>
    <lineage>
        <taxon>Bacteria</taxon>
        <taxon>Bacillati</taxon>
        <taxon>Actinomycetota</taxon>
        <taxon>Actinomycetes</taxon>
        <taxon>Streptosporangiales</taxon>
        <taxon>Thermomonosporaceae</taxon>
        <taxon>Thermomonospora</taxon>
    </lineage>
</organism>
<evidence type="ECO:0000313" key="2">
    <source>
        <dbReference type="Proteomes" id="UP000236723"/>
    </source>
</evidence>
<dbReference type="AlphaFoldDB" id="A0A1H6DUU1"/>
<dbReference type="OrthoDB" id="3483903at2"/>
<protein>
    <submittedName>
        <fullName evidence="1">Uncharacterized protein</fullName>
    </submittedName>
</protein>
<gene>
    <name evidence="1" type="ORF">SAMN04489712_12222</name>
</gene>
<dbReference type="Proteomes" id="UP000236723">
    <property type="component" value="Unassembled WGS sequence"/>
</dbReference>
<sequence length="69" mass="7557">MSARPESGRSDWTDLDLLTRKEAGERLHAEIAETRARLDELGEADPQARAALEQRLSLLRARAGDLSGG</sequence>
<name>A0A1H6DUU1_9ACTN</name>
<reference evidence="2" key="1">
    <citation type="submission" date="2016-10" db="EMBL/GenBank/DDBJ databases">
        <authorList>
            <person name="Varghese N."/>
            <person name="Submissions S."/>
        </authorList>
    </citation>
    <scope>NUCLEOTIDE SEQUENCE [LARGE SCALE GENOMIC DNA]</scope>
    <source>
        <strain evidence="2">DSM 43163</strain>
    </source>
</reference>
<proteinExistence type="predicted"/>
<accession>A0A1H6DUU1</accession>
<dbReference type="EMBL" id="FNVO01000022">
    <property type="protein sequence ID" value="SEG88523.1"/>
    <property type="molecule type" value="Genomic_DNA"/>
</dbReference>
<keyword evidence="2" id="KW-1185">Reference proteome</keyword>
<evidence type="ECO:0000313" key="1">
    <source>
        <dbReference type="EMBL" id="SEG88523.1"/>
    </source>
</evidence>
<dbReference type="RefSeq" id="WP_103943460.1">
    <property type="nucleotide sequence ID" value="NZ_FNVO01000022.1"/>
</dbReference>